<dbReference type="Gene3D" id="3.10.129.10">
    <property type="entry name" value="Hotdog Thioesterase"/>
    <property type="match status" value="1"/>
</dbReference>
<protein>
    <submittedName>
        <fullName evidence="5">Bifunctional enoyl-CoA hydratase/phosphate acetyltransferase</fullName>
    </submittedName>
</protein>
<evidence type="ECO:0000259" key="4">
    <source>
        <dbReference type="Pfam" id="PF01575"/>
    </source>
</evidence>
<reference evidence="5 6" key="1">
    <citation type="journal article" date="2014" name="Genome Announc.">
        <title>Complete Genome Sequence of the Model Rhizosphere Strain Azospirillum brasilense Az39, Successfully Applied in Agriculture.</title>
        <authorList>
            <person name="Rivera D."/>
            <person name="Revale S."/>
            <person name="Molina R."/>
            <person name="Gualpa J."/>
            <person name="Puente M."/>
            <person name="Maroniche G."/>
            <person name="Paris G."/>
            <person name="Baker D."/>
            <person name="Clavijo B."/>
            <person name="McLay K."/>
            <person name="Spaepen S."/>
            <person name="Perticari A."/>
            <person name="Vazquez M."/>
            <person name="Wisniewski-Dye F."/>
            <person name="Watkins C."/>
            <person name="Martinez-Abarca F."/>
            <person name="Vanderleyden J."/>
            <person name="Cassan F."/>
        </authorList>
    </citation>
    <scope>NUCLEOTIDE SEQUENCE [LARGE SCALE GENOMIC DNA]</scope>
    <source>
        <strain evidence="5 6">Az39</strain>
        <plasmid evidence="5">AbAZ39_p4</plasmid>
    </source>
</reference>
<keyword evidence="5" id="KW-0614">Plasmid</keyword>
<dbReference type="RefSeq" id="WP_051658749.1">
    <property type="nucleotide sequence ID" value="NZ_CP007797.1"/>
</dbReference>
<gene>
    <name evidence="5" type="ORF">ABAZ39_30790</name>
</gene>
<keyword evidence="1 5" id="KW-0808">Transferase</keyword>
<feature type="domain" description="MaoC-like" evidence="4">
    <location>
        <begin position="36"/>
        <end position="132"/>
    </location>
</feature>
<dbReference type="SUPFAM" id="SSF54637">
    <property type="entry name" value="Thioesterase/thiol ester dehydrase-isomerase"/>
    <property type="match status" value="1"/>
</dbReference>
<dbReference type="Pfam" id="PF01515">
    <property type="entry name" value="PTA_PTB"/>
    <property type="match status" value="1"/>
</dbReference>
<dbReference type="Pfam" id="PF01575">
    <property type="entry name" value="MaoC_dehydratas"/>
    <property type="match status" value="1"/>
</dbReference>
<dbReference type="Proteomes" id="UP000027186">
    <property type="component" value="Plasmid AbAZ39_p4"/>
</dbReference>
<dbReference type="NCBIfam" id="NF006045">
    <property type="entry name" value="PRK08190.1"/>
    <property type="match status" value="1"/>
</dbReference>
<evidence type="ECO:0000313" key="5">
    <source>
        <dbReference type="EMBL" id="AIB16246.1"/>
    </source>
</evidence>
<dbReference type="NCBIfam" id="NF008852">
    <property type="entry name" value="PRK11890.1"/>
    <property type="match status" value="1"/>
</dbReference>
<organism evidence="5 6">
    <name type="scientific">Azospirillum argentinense</name>
    <dbReference type="NCBI Taxonomy" id="2970906"/>
    <lineage>
        <taxon>Bacteria</taxon>
        <taxon>Pseudomonadati</taxon>
        <taxon>Pseudomonadota</taxon>
        <taxon>Alphaproteobacteria</taxon>
        <taxon>Rhodospirillales</taxon>
        <taxon>Azospirillaceae</taxon>
        <taxon>Azospirillum</taxon>
    </lineage>
</organism>
<feature type="domain" description="Phosphate acetyl/butaryl transferase" evidence="3">
    <location>
        <begin position="254"/>
        <end position="469"/>
    </location>
</feature>
<evidence type="ECO:0000259" key="3">
    <source>
        <dbReference type="Pfam" id="PF01515"/>
    </source>
</evidence>
<dbReference type="GO" id="GO:0016746">
    <property type="term" value="F:acyltransferase activity"/>
    <property type="evidence" value="ECO:0007669"/>
    <property type="project" value="UniProtKB-KW"/>
</dbReference>
<dbReference type="SUPFAM" id="SSF53659">
    <property type="entry name" value="Isocitrate/Isopropylmalate dehydrogenase-like"/>
    <property type="match status" value="1"/>
</dbReference>
<evidence type="ECO:0000256" key="1">
    <source>
        <dbReference type="ARBA" id="ARBA00022679"/>
    </source>
</evidence>
<evidence type="ECO:0000256" key="2">
    <source>
        <dbReference type="ARBA" id="ARBA00023315"/>
    </source>
</evidence>
<dbReference type="InterPro" id="IPR050500">
    <property type="entry name" value="Phos_Acetyltrans/Butyryltrans"/>
</dbReference>
<dbReference type="PANTHER" id="PTHR43356">
    <property type="entry name" value="PHOSPHATE ACETYLTRANSFERASE"/>
    <property type="match status" value="1"/>
</dbReference>
<sequence length="495" mass="51619">MTANGETSGDLPAAPVDAAPIENVTFDEIVVGQSASIARQLTVMDVELFATVSGNIDPVHLDAKFAADSRFQKVIGHGMWSGALISGVLGTRLPGAGTVYAGQDLRFRRPVGLGDVITATVTVREKRTDTNIVVFDCLCTNQDGEVVVTGTAEVVAPTRKVRRAAHALPQIQMIRHDKHDALLRKCDGLEPVATAVAHPCDESSLKGAVEAAEAGLIDPILIGPAAKIRALATAHGLDIARYRLVDVEHSHAAAAAAVALARSGEAEAVMKGSLHTDELMAEVVRKDTGLRTSRRISHVFVMNVPTYPRALLITDAAINIYPTLEDKVHIVQNAIDLAKVLGVETPRVAILSAVETLNPKIATTLEAAALCKMADRGQITGGILDGPLAFDNAISAEAARIKGIKSPVSGQADILLVPDLEAGNMLAKQLSFLANADAAGIVLGARVPVILTSRADNVRTRLASCAVAALVAAARRPALALNAVAAPLAAPLAAE</sequence>
<dbReference type="InterPro" id="IPR002539">
    <property type="entry name" value="MaoC-like_dom"/>
</dbReference>
<name>A0A060DQW6_9PROT</name>
<dbReference type="InterPro" id="IPR029069">
    <property type="entry name" value="HotDog_dom_sf"/>
</dbReference>
<proteinExistence type="predicted"/>
<dbReference type="PANTHER" id="PTHR43356:SF2">
    <property type="entry name" value="PHOSPHATE ACETYLTRANSFERASE"/>
    <property type="match status" value="1"/>
</dbReference>
<dbReference type="EMBL" id="CP007797">
    <property type="protein sequence ID" value="AIB16246.1"/>
    <property type="molecule type" value="Genomic_DNA"/>
</dbReference>
<dbReference type="Gene3D" id="3.40.718.10">
    <property type="entry name" value="Isopropylmalate Dehydrogenase"/>
    <property type="match status" value="1"/>
</dbReference>
<keyword evidence="2" id="KW-0012">Acyltransferase</keyword>
<accession>A0A060DQW6</accession>
<dbReference type="CDD" id="cd03449">
    <property type="entry name" value="R_hydratase"/>
    <property type="match status" value="1"/>
</dbReference>
<dbReference type="KEGG" id="abq:ABAZ39_30790"/>
<geneLocation type="plasmid" evidence="5 6">
    <name>AbAZ39_p4</name>
</geneLocation>
<dbReference type="InterPro" id="IPR002505">
    <property type="entry name" value="PTA_PTB"/>
</dbReference>
<dbReference type="AlphaFoldDB" id="A0A060DQW6"/>
<evidence type="ECO:0000313" key="6">
    <source>
        <dbReference type="Proteomes" id="UP000027186"/>
    </source>
</evidence>